<comment type="function">
    <text evidence="3">Required for maturation of 30S ribosomal subunits.</text>
</comment>
<evidence type="ECO:0000313" key="7">
    <source>
        <dbReference type="Proteomes" id="UP000001202"/>
    </source>
</evidence>
<dbReference type="Pfam" id="PF17384">
    <property type="entry name" value="DUF150_C"/>
    <property type="match status" value="1"/>
</dbReference>
<dbReference type="InterPro" id="IPR028998">
    <property type="entry name" value="RimP_C"/>
</dbReference>
<dbReference type="NCBIfam" id="NF011230">
    <property type="entry name" value="PRK14637.1"/>
    <property type="match status" value="1"/>
</dbReference>
<evidence type="ECO:0000259" key="5">
    <source>
        <dbReference type="Pfam" id="PF17384"/>
    </source>
</evidence>
<dbReference type="RefSeq" id="WP_010882336.1">
    <property type="nucleotide sequence ID" value="NC_010741.1"/>
</dbReference>
<dbReference type="GO" id="GO:0042274">
    <property type="term" value="P:ribosomal small subunit biogenesis"/>
    <property type="evidence" value="ECO:0007669"/>
    <property type="project" value="UniProtKB-UniRule"/>
</dbReference>
<name>A0A0H3BK95_TREPS</name>
<keyword evidence="2 3" id="KW-0690">Ribosome biogenesis</keyword>
<keyword evidence="1 3" id="KW-0963">Cytoplasm</keyword>
<dbReference type="HAMAP" id="MF_01077">
    <property type="entry name" value="RimP"/>
    <property type="match status" value="1"/>
</dbReference>
<evidence type="ECO:0000313" key="6">
    <source>
        <dbReference type="EMBL" id="ACD71309.1"/>
    </source>
</evidence>
<dbReference type="Proteomes" id="UP000001202">
    <property type="component" value="Chromosome"/>
</dbReference>
<evidence type="ECO:0000256" key="2">
    <source>
        <dbReference type="ARBA" id="ARBA00022517"/>
    </source>
</evidence>
<dbReference type="GO" id="GO:0005737">
    <property type="term" value="C:cytoplasm"/>
    <property type="evidence" value="ECO:0007669"/>
    <property type="project" value="UniProtKB-SubCell"/>
</dbReference>
<accession>A0A0H3BK95</accession>
<dbReference type="PATRIC" id="fig|455434.6.peg.880"/>
<evidence type="ECO:0000259" key="4">
    <source>
        <dbReference type="Pfam" id="PF02576"/>
    </source>
</evidence>
<protein>
    <recommendedName>
        <fullName evidence="3">Ribosome maturation factor RimP</fullName>
    </recommendedName>
</protein>
<dbReference type="SMR" id="A0A0H3BK95"/>
<comment type="similarity">
    <text evidence="3">Belongs to the RimP family.</text>
</comment>
<evidence type="ECO:0000256" key="3">
    <source>
        <dbReference type="HAMAP-Rule" id="MF_01077"/>
    </source>
</evidence>
<proteinExistence type="inferred from homology"/>
<dbReference type="KEGG" id="tpp:TPASS_0893"/>
<dbReference type="AlphaFoldDB" id="A0A0H3BK95"/>
<dbReference type="InterPro" id="IPR028989">
    <property type="entry name" value="RimP_N"/>
</dbReference>
<gene>
    <name evidence="3" type="primary">rimP</name>
    <name evidence="6" type="ordered locus">TPASS_0893</name>
</gene>
<dbReference type="GeneID" id="93876647"/>
<dbReference type="InterPro" id="IPR035956">
    <property type="entry name" value="RimP_N_sf"/>
</dbReference>
<comment type="subcellular location">
    <subcellularLocation>
        <location evidence="3">Cytoplasm</location>
    </subcellularLocation>
</comment>
<feature type="domain" description="Ribosome maturation factor RimP C-terminal" evidence="5">
    <location>
        <begin position="94"/>
        <end position="153"/>
    </location>
</feature>
<feature type="domain" description="Ribosome maturation factor RimP N-terminal" evidence="4">
    <location>
        <begin position="14"/>
        <end position="89"/>
    </location>
</feature>
<sequence>MNFSPNTLGSFESCAEVVRSLGCALVDLQWSVSAVSRRVQQAQGRARAVIYSAGGVTLDVCARVHRILVPRLQALGGVRTVFLEVGSPGERVIRNAAEFSIFLGETVKVWFCTGQFQVGTLAFADETCLTLTAGGVPVTIPYVQLTKAQLHPAVRA</sequence>
<reference evidence="6 7" key="1">
    <citation type="journal article" date="2008" name="BMC Microbiol.">
        <title>Complete genome sequence of Treponema pallidum ssp. pallidum strain SS14 determined with oligonucleotide arrays.</title>
        <authorList>
            <person name="Matejkova P."/>
            <person name="Strouhal M."/>
            <person name="Smajs D."/>
            <person name="Norris S.J."/>
            <person name="Palzkill T."/>
            <person name="Petrosino J.F."/>
            <person name="Sodergren E."/>
            <person name="Norton J.E."/>
            <person name="Singh J."/>
            <person name="Richmond T.A."/>
            <person name="Molla M.N."/>
            <person name="Albert T.J."/>
            <person name="Weinstock G.M."/>
        </authorList>
    </citation>
    <scope>NUCLEOTIDE SEQUENCE [LARGE SCALE GENOMIC DNA]</scope>
    <source>
        <strain evidence="6 7">SS14</strain>
    </source>
</reference>
<organism evidence="6 7">
    <name type="scientific">Treponema pallidum subsp. pallidum (strain SS14)</name>
    <dbReference type="NCBI Taxonomy" id="455434"/>
    <lineage>
        <taxon>Bacteria</taxon>
        <taxon>Pseudomonadati</taxon>
        <taxon>Spirochaetota</taxon>
        <taxon>Spirochaetia</taxon>
        <taxon>Spirochaetales</taxon>
        <taxon>Treponemataceae</taxon>
        <taxon>Treponema</taxon>
    </lineage>
</organism>
<dbReference type="SUPFAM" id="SSF75420">
    <property type="entry name" value="YhbC-like, N-terminal domain"/>
    <property type="match status" value="1"/>
</dbReference>
<evidence type="ECO:0000256" key="1">
    <source>
        <dbReference type="ARBA" id="ARBA00022490"/>
    </source>
</evidence>
<dbReference type="Gene3D" id="3.30.300.70">
    <property type="entry name" value="RimP-like superfamily, N-terminal"/>
    <property type="match status" value="1"/>
</dbReference>
<dbReference type="InterPro" id="IPR003728">
    <property type="entry name" value="Ribosome_maturation_RimP"/>
</dbReference>
<dbReference type="Pfam" id="PF02576">
    <property type="entry name" value="RimP_N"/>
    <property type="match status" value="1"/>
</dbReference>
<dbReference type="EMBL" id="CP000805">
    <property type="protein sequence ID" value="ACD71309.1"/>
    <property type="molecule type" value="Genomic_DNA"/>
</dbReference>